<dbReference type="Pfam" id="PF13517">
    <property type="entry name" value="FG-GAP_3"/>
    <property type="match status" value="1"/>
</dbReference>
<evidence type="ECO:0000313" key="4">
    <source>
        <dbReference type="Proteomes" id="UP001165042"/>
    </source>
</evidence>
<gene>
    <name evidence="3" type="ORF">Aglo03_02170</name>
</gene>
<organism evidence="3 4">
    <name type="scientific">Actinokineospora globicatena</name>
    <dbReference type="NCBI Taxonomy" id="103729"/>
    <lineage>
        <taxon>Bacteria</taxon>
        <taxon>Bacillati</taxon>
        <taxon>Actinomycetota</taxon>
        <taxon>Actinomycetes</taxon>
        <taxon>Pseudonocardiales</taxon>
        <taxon>Pseudonocardiaceae</taxon>
        <taxon>Actinokineospora</taxon>
    </lineage>
</organism>
<comment type="caution">
    <text evidence="3">The sequence shown here is derived from an EMBL/GenBank/DDBJ whole genome shotgun (WGS) entry which is preliminary data.</text>
</comment>
<dbReference type="Gene3D" id="2.130.10.130">
    <property type="entry name" value="Integrin alpha, N-terminal"/>
    <property type="match status" value="1"/>
</dbReference>
<dbReference type="InterPro" id="IPR028994">
    <property type="entry name" value="Integrin_alpha_N"/>
</dbReference>
<keyword evidence="1 2" id="KW-0732">Signal</keyword>
<dbReference type="Proteomes" id="UP001165042">
    <property type="component" value="Unassembled WGS sequence"/>
</dbReference>
<reference evidence="3" key="1">
    <citation type="submission" date="2023-02" db="EMBL/GenBank/DDBJ databases">
        <title>Actinokineospora globicatena NBRC 15670.</title>
        <authorList>
            <person name="Ichikawa N."/>
            <person name="Sato H."/>
            <person name="Tonouchi N."/>
        </authorList>
    </citation>
    <scope>NUCLEOTIDE SEQUENCE</scope>
    <source>
        <strain evidence="3">NBRC 15670</strain>
    </source>
</reference>
<name>A0A9W6QEF9_9PSEU</name>
<evidence type="ECO:0000313" key="3">
    <source>
        <dbReference type="EMBL" id="GLW89401.1"/>
    </source>
</evidence>
<accession>A0A9W6QEF9</accession>
<dbReference type="PANTHER" id="PTHR46580">
    <property type="entry name" value="SENSOR KINASE-RELATED"/>
    <property type="match status" value="1"/>
</dbReference>
<dbReference type="SUPFAM" id="SSF69318">
    <property type="entry name" value="Integrin alpha N-terminal domain"/>
    <property type="match status" value="1"/>
</dbReference>
<feature type="signal peptide" evidence="2">
    <location>
        <begin position="1"/>
        <end position="22"/>
    </location>
</feature>
<dbReference type="InterPro" id="IPR013517">
    <property type="entry name" value="FG-GAP"/>
</dbReference>
<evidence type="ECO:0000256" key="1">
    <source>
        <dbReference type="ARBA" id="ARBA00022729"/>
    </source>
</evidence>
<dbReference type="RefSeq" id="WP_285606684.1">
    <property type="nucleotide sequence ID" value="NZ_BSSD01000001.1"/>
</dbReference>
<proteinExistence type="predicted"/>
<dbReference type="PANTHER" id="PTHR46580:SF2">
    <property type="entry name" value="MAM DOMAIN-CONTAINING PROTEIN"/>
    <property type="match status" value="1"/>
</dbReference>
<feature type="chain" id="PRO_5040756181" description="Repeat domain-containing protein" evidence="2">
    <location>
        <begin position="23"/>
        <end position="289"/>
    </location>
</feature>
<dbReference type="AlphaFoldDB" id="A0A9W6QEF9"/>
<keyword evidence="4" id="KW-1185">Reference proteome</keyword>
<sequence length="289" mass="29906">MRKLRTAALAALIALALPTALAGVAAAGTTAAGTFRGDVNGDRIADQVTLGPNGSTKTCSVKVAYGRANGTVGTPVESTYTSPLVAAPYCPDLGVVVDLGGDGKPEIVTTGFSWGDASKAFLVLRKSATNNTVRLVTTYPGLAYPSTIRTADFTGDGLVDIWTSSDQSVRLRSFTNTAAGGIAPGAIDVCSRRPIPQHVIADFDGDGGQDILLSRQCGFAYTTAELNFGSGKPAVTFARDDEGILQYEVYANHQNGDEALDVGVITSGDGPTTIRRFHNDGVGGFLEVA</sequence>
<protein>
    <recommendedName>
        <fullName evidence="5">Repeat domain-containing protein</fullName>
    </recommendedName>
</protein>
<evidence type="ECO:0000256" key="2">
    <source>
        <dbReference type="SAM" id="SignalP"/>
    </source>
</evidence>
<evidence type="ECO:0008006" key="5">
    <source>
        <dbReference type="Google" id="ProtNLM"/>
    </source>
</evidence>
<dbReference type="EMBL" id="BSSD01000001">
    <property type="protein sequence ID" value="GLW89401.1"/>
    <property type="molecule type" value="Genomic_DNA"/>
</dbReference>